<evidence type="ECO:0000256" key="1">
    <source>
        <dbReference type="SAM" id="MobiDB-lite"/>
    </source>
</evidence>
<dbReference type="AlphaFoldDB" id="A0A2R5GJL3"/>
<evidence type="ECO:0000313" key="4">
    <source>
        <dbReference type="Proteomes" id="UP000241890"/>
    </source>
</evidence>
<comment type="caution">
    <text evidence="3">The sequence shown here is derived from an EMBL/GenBank/DDBJ whole genome shotgun (WGS) entry which is preliminary data.</text>
</comment>
<keyword evidence="4" id="KW-1185">Reference proteome</keyword>
<dbReference type="OrthoDB" id="273345at2759"/>
<accession>A0A2R5GJL3</accession>
<reference evidence="3 4" key="1">
    <citation type="submission" date="2017-12" db="EMBL/GenBank/DDBJ databases">
        <title>Sequencing, de novo assembly and annotation of complete genome of a new Thraustochytrid species, strain FCC1311.</title>
        <authorList>
            <person name="Sedici K."/>
            <person name="Godart F."/>
            <person name="Aiese Cigliano R."/>
            <person name="Sanseverino W."/>
            <person name="Barakat M."/>
            <person name="Ortet P."/>
            <person name="Marechal E."/>
            <person name="Cagnac O."/>
            <person name="Amato A."/>
        </authorList>
    </citation>
    <scope>NUCLEOTIDE SEQUENCE [LARGE SCALE GENOMIC DNA]</scope>
</reference>
<evidence type="ECO:0000259" key="2">
    <source>
        <dbReference type="Pfam" id="PF10354"/>
    </source>
</evidence>
<feature type="region of interest" description="Disordered" evidence="1">
    <location>
        <begin position="39"/>
        <end position="60"/>
    </location>
</feature>
<proteinExistence type="predicted"/>
<dbReference type="GO" id="GO:0070475">
    <property type="term" value="P:rRNA base methylation"/>
    <property type="evidence" value="ECO:0007669"/>
    <property type="project" value="InterPro"/>
</dbReference>
<dbReference type="InterPro" id="IPR019446">
    <property type="entry name" value="BMT5-like"/>
</dbReference>
<evidence type="ECO:0000313" key="3">
    <source>
        <dbReference type="EMBL" id="GBG28843.1"/>
    </source>
</evidence>
<name>A0A2R5GJL3_9STRA</name>
<protein>
    <submittedName>
        <fullName evidence="3">Ferredoxin-fold anticodon-binding domain-containing protein 1</fullName>
    </submittedName>
</protein>
<dbReference type="Proteomes" id="UP000241890">
    <property type="component" value="Unassembled WGS sequence"/>
</dbReference>
<dbReference type="InParanoid" id="A0A2R5GJL3"/>
<gene>
    <name evidence="3" type="ORF">FCC1311_050642</name>
</gene>
<feature type="domain" description="25S rRNA (uridine-N(3))-methyltransferase BMT5-like" evidence="2">
    <location>
        <begin position="67"/>
        <end position="240"/>
    </location>
</feature>
<dbReference type="EMBL" id="BEYU01000049">
    <property type="protein sequence ID" value="GBG28843.1"/>
    <property type="molecule type" value="Genomic_DNA"/>
</dbReference>
<sequence length="412" mass="46726">MAAADGALELADLRRLGAPDGSVSQHHVRADLTTLGLPADAGTIGGGDSENKEGLDNEQEDQGPLVLVCGDGDCSYTLSLAILLQRENRRARIVGTTLDTAEEMLKYKRYPAIRKRIEEEFSNVRLVHGVDARKIEGDKQREIFGEGPPYAQFVLFNFPHYGGQSKVQVNRKLLGDFFLCARQFIRAGEGQIWVSLISGQGGTQAERFKRLLWANTWQVQDQAAQAGLLMKDVEPAQPALYRLAKADSELGYRSRGYKDGDAGFHQVGSITHKFAWPHPTFCPRARFPLVWEGSLGMYYDPDHFEPDELYSRLRKHLYGARFRAYAFDRYIEPWSRRMARTYRIEITSLEVPVSRMYVHQLMATLKTELLELEELYLDRYNLRRWSKTEMREARAAGILDVPRLAAEAGVAH</sequence>
<dbReference type="GO" id="GO:0070042">
    <property type="term" value="F:rRNA (uridine-N3-)-methyltransferase activity"/>
    <property type="evidence" value="ECO:0007669"/>
    <property type="project" value="InterPro"/>
</dbReference>
<dbReference type="Pfam" id="PF10354">
    <property type="entry name" value="BMT5-like"/>
    <property type="match status" value="1"/>
</dbReference>
<organism evidence="3 4">
    <name type="scientific">Hondaea fermentalgiana</name>
    <dbReference type="NCBI Taxonomy" id="2315210"/>
    <lineage>
        <taxon>Eukaryota</taxon>
        <taxon>Sar</taxon>
        <taxon>Stramenopiles</taxon>
        <taxon>Bigyra</taxon>
        <taxon>Labyrinthulomycetes</taxon>
        <taxon>Thraustochytrida</taxon>
        <taxon>Thraustochytriidae</taxon>
        <taxon>Hondaea</taxon>
    </lineage>
</organism>